<dbReference type="Pfam" id="PF00378">
    <property type="entry name" value="ECH_1"/>
    <property type="match status" value="1"/>
</dbReference>
<dbReference type="InterPro" id="IPR001753">
    <property type="entry name" value="Enoyl-CoA_hydra/iso"/>
</dbReference>
<reference evidence="4 5" key="1">
    <citation type="submission" date="2023-08" db="EMBL/GenBank/DDBJ databases">
        <title>Black Yeasts Isolated from many extreme environments.</title>
        <authorList>
            <person name="Coleine C."/>
            <person name="Stajich J.E."/>
            <person name="Selbmann L."/>
        </authorList>
    </citation>
    <scope>NUCLEOTIDE SEQUENCE [LARGE SCALE GENOMIC DNA]</scope>
    <source>
        <strain evidence="4 5">CCFEE 5910</strain>
    </source>
</reference>
<dbReference type="InterPro" id="IPR014748">
    <property type="entry name" value="Enoyl-CoA_hydra_C"/>
</dbReference>
<dbReference type="InterPro" id="IPR051053">
    <property type="entry name" value="ECH/Chromodomain_protein"/>
</dbReference>
<dbReference type="AlphaFoldDB" id="A0AAN7T282"/>
<name>A0AAN7T282_9EURO</name>
<evidence type="ECO:0000256" key="1">
    <source>
        <dbReference type="ARBA" id="ARBA00004275"/>
    </source>
</evidence>
<comment type="subcellular location">
    <subcellularLocation>
        <location evidence="1">Peroxisome</location>
    </subcellularLocation>
</comment>
<dbReference type="Gene3D" id="3.90.226.10">
    <property type="entry name" value="2-enoyl-CoA Hydratase, Chain A, domain 1"/>
    <property type="match status" value="1"/>
</dbReference>
<protein>
    <recommendedName>
        <fullName evidence="6">Enoyl-CoA hydratase</fullName>
    </recommendedName>
</protein>
<dbReference type="CDD" id="cd06558">
    <property type="entry name" value="crotonase-like"/>
    <property type="match status" value="1"/>
</dbReference>
<dbReference type="SUPFAM" id="SSF52096">
    <property type="entry name" value="ClpP/crotonase"/>
    <property type="match status" value="1"/>
</dbReference>
<gene>
    <name evidence="4" type="ORF">LTR05_003997</name>
</gene>
<dbReference type="EMBL" id="JAVRRJ010000003">
    <property type="protein sequence ID" value="KAK5086829.1"/>
    <property type="molecule type" value="Genomic_DNA"/>
</dbReference>
<dbReference type="Proteomes" id="UP001309876">
    <property type="component" value="Unassembled WGS sequence"/>
</dbReference>
<proteinExistence type="predicted"/>
<dbReference type="GO" id="GO:0004165">
    <property type="term" value="F:delta(3)-delta(2)-enoyl-CoA isomerase activity"/>
    <property type="evidence" value="ECO:0007669"/>
    <property type="project" value="UniProtKB-ARBA"/>
</dbReference>
<keyword evidence="3" id="KW-0413">Isomerase</keyword>
<dbReference type="InterPro" id="IPR029045">
    <property type="entry name" value="ClpP/crotonase-like_dom_sf"/>
</dbReference>
<dbReference type="GO" id="GO:0005777">
    <property type="term" value="C:peroxisome"/>
    <property type="evidence" value="ECO:0007669"/>
    <property type="project" value="UniProtKB-SubCell"/>
</dbReference>
<dbReference type="Gene3D" id="1.10.12.10">
    <property type="entry name" value="Lyase 2-enoyl-coa Hydratase, Chain A, domain 2"/>
    <property type="match status" value="1"/>
</dbReference>
<dbReference type="PANTHER" id="PTHR43684">
    <property type="match status" value="1"/>
</dbReference>
<evidence type="ECO:0000313" key="4">
    <source>
        <dbReference type="EMBL" id="KAK5086829.1"/>
    </source>
</evidence>
<dbReference type="PANTHER" id="PTHR43684:SF1">
    <property type="entry name" value="ENOYL-COA DELTA ISOMERASE 2"/>
    <property type="match status" value="1"/>
</dbReference>
<evidence type="ECO:0008006" key="6">
    <source>
        <dbReference type="Google" id="ProtNLM"/>
    </source>
</evidence>
<keyword evidence="5" id="KW-1185">Reference proteome</keyword>
<sequence>MSTSATPPKLTNVAINTEPGIAILKYNRPKSGNALNTPTIKEILAGLQWAESSSDVRVVITTGEGKLYTAGLDLLDPANQGPDSTISDEFIDVLSEIHKTLINSNKLLISAVNGPAPGWGTSSLALTDLVYSTPDAFFFTPFVQWGLCAEACSSHTFKTILGRQKASALILAGQRMTAQELESAGLITKILPKENFLEEVLKVARDAVKLPAESLRVNKELIMRGTREELLRVNDVELEMLRKQCRGKESKEAIASFAESQARKKKEKEKAKL</sequence>
<comment type="caution">
    <text evidence="4">The sequence shown here is derived from an EMBL/GenBank/DDBJ whole genome shotgun (WGS) entry which is preliminary data.</text>
</comment>
<evidence type="ECO:0000256" key="2">
    <source>
        <dbReference type="ARBA" id="ARBA00023140"/>
    </source>
</evidence>
<evidence type="ECO:0000313" key="5">
    <source>
        <dbReference type="Proteomes" id="UP001309876"/>
    </source>
</evidence>
<accession>A0AAN7T282</accession>
<organism evidence="4 5">
    <name type="scientific">Lithohypha guttulata</name>
    <dbReference type="NCBI Taxonomy" id="1690604"/>
    <lineage>
        <taxon>Eukaryota</taxon>
        <taxon>Fungi</taxon>
        <taxon>Dikarya</taxon>
        <taxon>Ascomycota</taxon>
        <taxon>Pezizomycotina</taxon>
        <taxon>Eurotiomycetes</taxon>
        <taxon>Chaetothyriomycetidae</taxon>
        <taxon>Chaetothyriales</taxon>
        <taxon>Trichomeriaceae</taxon>
        <taxon>Lithohypha</taxon>
    </lineage>
</organism>
<evidence type="ECO:0000256" key="3">
    <source>
        <dbReference type="ARBA" id="ARBA00023235"/>
    </source>
</evidence>
<keyword evidence="2" id="KW-0576">Peroxisome</keyword>